<keyword evidence="3" id="KW-1185">Reference proteome</keyword>
<feature type="compositionally biased region" description="Low complexity" evidence="1">
    <location>
        <begin position="115"/>
        <end position="124"/>
    </location>
</feature>
<organism evidence="2 3">
    <name type="scientific">Lentithecium fluviatile CBS 122367</name>
    <dbReference type="NCBI Taxonomy" id="1168545"/>
    <lineage>
        <taxon>Eukaryota</taxon>
        <taxon>Fungi</taxon>
        <taxon>Dikarya</taxon>
        <taxon>Ascomycota</taxon>
        <taxon>Pezizomycotina</taxon>
        <taxon>Dothideomycetes</taxon>
        <taxon>Pleosporomycetidae</taxon>
        <taxon>Pleosporales</taxon>
        <taxon>Massarineae</taxon>
        <taxon>Lentitheciaceae</taxon>
        <taxon>Lentithecium</taxon>
    </lineage>
</organism>
<feature type="region of interest" description="Disordered" evidence="1">
    <location>
        <begin position="29"/>
        <end position="54"/>
    </location>
</feature>
<dbReference type="EMBL" id="MU005633">
    <property type="protein sequence ID" value="KAF2676564.1"/>
    <property type="molecule type" value="Genomic_DNA"/>
</dbReference>
<gene>
    <name evidence="2" type="ORF">K458DRAFT_181672</name>
</gene>
<dbReference type="AlphaFoldDB" id="A0A6G1IEB0"/>
<protein>
    <submittedName>
        <fullName evidence="2">Uncharacterized protein</fullName>
    </submittedName>
</protein>
<evidence type="ECO:0000313" key="2">
    <source>
        <dbReference type="EMBL" id="KAF2676564.1"/>
    </source>
</evidence>
<evidence type="ECO:0000256" key="1">
    <source>
        <dbReference type="SAM" id="MobiDB-lite"/>
    </source>
</evidence>
<proteinExistence type="predicted"/>
<feature type="region of interest" description="Disordered" evidence="1">
    <location>
        <begin position="101"/>
        <end position="153"/>
    </location>
</feature>
<reference evidence="2" key="1">
    <citation type="journal article" date="2020" name="Stud. Mycol.">
        <title>101 Dothideomycetes genomes: a test case for predicting lifestyles and emergence of pathogens.</title>
        <authorList>
            <person name="Haridas S."/>
            <person name="Albert R."/>
            <person name="Binder M."/>
            <person name="Bloem J."/>
            <person name="Labutti K."/>
            <person name="Salamov A."/>
            <person name="Andreopoulos B."/>
            <person name="Baker S."/>
            <person name="Barry K."/>
            <person name="Bills G."/>
            <person name="Bluhm B."/>
            <person name="Cannon C."/>
            <person name="Castanera R."/>
            <person name="Culley D."/>
            <person name="Daum C."/>
            <person name="Ezra D."/>
            <person name="Gonzalez J."/>
            <person name="Henrissat B."/>
            <person name="Kuo A."/>
            <person name="Liang C."/>
            <person name="Lipzen A."/>
            <person name="Lutzoni F."/>
            <person name="Magnuson J."/>
            <person name="Mondo S."/>
            <person name="Nolan M."/>
            <person name="Ohm R."/>
            <person name="Pangilinan J."/>
            <person name="Park H.-J."/>
            <person name="Ramirez L."/>
            <person name="Alfaro M."/>
            <person name="Sun H."/>
            <person name="Tritt A."/>
            <person name="Yoshinaga Y."/>
            <person name="Zwiers L.-H."/>
            <person name="Turgeon B."/>
            <person name="Goodwin S."/>
            <person name="Spatafora J."/>
            <person name="Crous P."/>
            <person name="Grigoriev I."/>
        </authorList>
    </citation>
    <scope>NUCLEOTIDE SEQUENCE</scope>
    <source>
        <strain evidence="2">CBS 122367</strain>
    </source>
</reference>
<name>A0A6G1IEB0_9PLEO</name>
<accession>A0A6G1IEB0</accession>
<evidence type="ECO:0000313" key="3">
    <source>
        <dbReference type="Proteomes" id="UP000799291"/>
    </source>
</evidence>
<dbReference type="Proteomes" id="UP000799291">
    <property type="component" value="Unassembled WGS sequence"/>
</dbReference>
<sequence length="153" mass="16515">MLGLSSWCLLTDVWTSGRSRRRCCSAGFSAGSRAGRPQAKRADRDRRGTHSPPCNPTGMALFAAGVARACARESQCARTPRALRCWRACCCVGGTARVRRRRRKMKPLQEHDASRSVSGAGARALCTSEPQDGRGDLGCSQLLPTPGRPDQTI</sequence>